<sequence length="125" mass="14205">MKFSIPKDFLWGGAVAAHQLEGAWQEGGKGPSIADVMTAGANGVSRQITKGIQADKYYPNHEAIDFYHHYPEDIKLFAEMGFKCFRTQLHGREFFLEAMKLNLMKRACTFMINFLPNVINMESNQ</sequence>
<dbReference type="PANTHER" id="PTHR10353:SF122">
    <property type="entry name" value="6-PHOSPHO-BETA-GLUCOSIDASE ASCB-RELATED"/>
    <property type="match status" value="1"/>
</dbReference>
<name>A0A060BLS6_9STRE</name>
<comment type="similarity">
    <text evidence="2">Belongs to the glycosyl hydrolase 1 family.</text>
</comment>
<organism evidence="3">
    <name type="scientific">uncultured Streptococcus sp</name>
    <dbReference type="NCBI Taxonomy" id="83427"/>
    <lineage>
        <taxon>Bacteria</taxon>
        <taxon>Bacillati</taxon>
        <taxon>Bacillota</taxon>
        <taxon>Bacilli</taxon>
        <taxon>Lactobacillales</taxon>
        <taxon>Streptococcaceae</taxon>
        <taxon>Streptococcus</taxon>
        <taxon>environmental samples</taxon>
    </lineage>
</organism>
<dbReference type="InterPro" id="IPR001360">
    <property type="entry name" value="Glyco_hydro_1"/>
</dbReference>
<protein>
    <submittedName>
        <fullName evidence="3">Glyco_hydro_1</fullName>
    </submittedName>
</protein>
<keyword evidence="1" id="KW-0326">Glycosidase</keyword>
<dbReference type="EMBL" id="KF116579">
    <property type="protein sequence ID" value="AIA83824.1"/>
    <property type="molecule type" value="Genomic_DNA"/>
</dbReference>
<dbReference type="GO" id="GO:0016052">
    <property type="term" value="P:carbohydrate catabolic process"/>
    <property type="evidence" value="ECO:0007669"/>
    <property type="project" value="TreeGrafter"/>
</dbReference>
<dbReference type="GO" id="GO:0008422">
    <property type="term" value="F:beta-glucosidase activity"/>
    <property type="evidence" value="ECO:0007669"/>
    <property type="project" value="TreeGrafter"/>
</dbReference>
<dbReference type="GO" id="GO:0005829">
    <property type="term" value="C:cytosol"/>
    <property type="evidence" value="ECO:0007669"/>
    <property type="project" value="TreeGrafter"/>
</dbReference>
<dbReference type="PANTHER" id="PTHR10353">
    <property type="entry name" value="GLYCOSYL HYDROLASE"/>
    <property type="match status" value="1"/>
</dbReference>
<dbReference type="PROSITE" id="PS00653">
    <property type="entry name" value="GLYCOSYL_HYDROL_F1_2"/>
    <property type="match status" value="1"/>
</dbReference>
<keyword evidence="1" id="KW-0378">Hydrolase</keyword>
<dbReference type="InterPro" id="IPR017853">
    <property type="entry name" value="GH"/>
</dbReference>
<reference evidence="3" key="1">
    <citation type="journal article" date="2013" name="Environ. Microbiol.">
        <title>Seasonally variable intestinal metagenomes of the red palm weevil (Rhynchophorus ferrugineus).</title>
        <authorList>
            <person name="Jia S."/>
            <person name="Zhang X."/>
            <person name="Zhang G."/>
            <person name="Yin A."/>
            <person name="Zhang S."/>
            <person name="Li F."/>
            <person name="Wang L."/>
            <person name="Zhao D."/>
            <person name="Yun Q."/>
            <person name="Tala"/>
            <person name="Wang J."/>
            <person name="Sun G."/>
            <person name="Baabdullah M."/>
            <person name="Yu X."/>
            <person name="Hu S."/>
            <person name="Al-Mssallem I.S."/>
            <person name="Yu J."/>
        </authorList>
    </citation>
    <scope>NUCLEOTIDE SEQUENCE</scope>
</reference>
<accession>A0A060BLS6</accession>
<dbReference type="Pfam" id="PF00232">
    <property type="entry name" value="Glyco_hydro_1"/>
    <property type="match status" value="1"/>
</dbReference>
<dbReference type="Gene3D" id="3.20.20.80">
    <property type="entry name" value="Glycosidases"/>
    <property type="match status" value="1"/>
</dbReference>
<dbReference type="AlphaFoldDB" id="A0A060BLS6"/>
<proteinExistence type="inferred from homology"/>
<dbReference type="SUPFAM" id="SSF51445">
    <property type="entry name" value="(Trans)glycosidases"/>
    <property type="match status" value="1"/>
</dbReference>
<evidence type="ECO:0000256" key="2">
    <source>
        <dbReference type="RuleBase" id="RU003690"/>
    </source>
</evidence>
<evidence type="ECO:0000313" key="3">
    <source>
        <dbReference type="EMBL" id="AIA83824.1"/>
    </source>
</evidence>
<evidence type="ECO:0000256" key="1">
    <source>
        <dbReference type="ARBA" id="ARBA00023295"/>
    </source>
</evidence>
<dbReference type="InterPro" id="IPR033132">
    <property type="entry name" value="GH_1_N_CS"/>
</dbReference>